<dbReference type="SUPFAM" id="SSF75304">
    <property type="entry name" value="Amidase signature (AS) enzymes"/>
    <property type="match status" value="1"/>
</dbReference>
<dbReference type="NCBIfam" id="NF004816">
    <property type="entry name" value="PRK06170.1"/>
    <property type="match status" value="1"/>
</dbReference>
<name>A0A853CLG4_9ACTN</name>
<gene>
    <name evidence="2" type="ORF">GGQ55_004279</name>
</gene>
<dbReference type="PIRSF" id="PIRSF001221">
    <property type="entry name" value="Amidase_fungi"/>
    <property type="match status" value="1"/>
</dbReference>
<proteinExistence type="predicted"/>
<dbReference type="InterPro" id="IPR023631">
    <property type="entry name" value="Amidase_dom"/>
</dbReference>
<feature type="domain" description="Amidase" evidence="1">
    <location>
        <begin position="32"/>
        <end position="471"/>
    </location>
</feature>
<dbReference type="AlphaFoldDB" id="A0A853CLG4"/>
<evidence type="ECO:0000259" key="1">
    <source>
        <dbReference type="Pfam" id="PF01425"/>
    </source>
</evidence>
<dbReference type="PANTHER" id="PTHR43372">
    <property type="entry name" value="FATTY-ACID AMIDE HYDROLASE"/>
    <property type="match status" value="1"/>
</dbReference>
<keyword evidence="3" id="KW-1185">Reference proteome</keyword>
<sequence length="493" mass="51207">MTLTRTSADVVPWSDATAQLAALARREVGSRELLEHYLDRIARIGGPINAVVTLDVDRARARADDADRATARGESWGPLHGLPVTVKDCLETAGLRTTAGAAEYADHVPVRDADAVARLRAAGAVLFGKTNVPAYAADCQTYNTVFGTTSNPWDLTRAVGGSSGGSAAALAAGLTALELGSDLGGSIRNPAGYCGVYGLRPSVGLIPTRGHVPGPPGSLAPIDLGTVGPLARSAADLGLALDVLAGPDEAAAVAWRLALPPPRAGSLTGYRVAAWLDDAFCPVDAEVLRVLGAAVDAVRSAGATVTEARPCALRDAERLAQRLIQSAFGGAYPDAVFDRLVRRAAAADPEDDSAPVRHARNVTARARDVAVAREEQARVKAGCAAFFRDHDVLVCPITPTAAIPHDHTPDVDARRITVNGRPRPYGDQIPWASLPGLCGLPAAVVPAGLTRDGLPVGLQVIGPFLEDRTVLDVAGRIGALIGPLVPPRLEQEQ</sequence>
<dbReference type="GO" id="GO:0012505">
    <property type="term" value="C:endomembrane system"/>
    <property type="evidence" value="ECO:0007669"/>
    <property type="project" value="TreeGrafter"/>
</dbReference>
<dbReference type="PANTHER" id="PTHR43372:SF4">
    <property type="entry name" value="FATTY-ACID AMIDE HYDROLASE 2"/>
    <property type="match status" value="1"/>
</dbReference>
<accession>A0A853CLG4</accession>
<dbReference type="GO" id="GO:0004040">
    <property type="term" value="F:amidase activity"/>
    <property type="evidence" value="ECO:0007669"/>
    <property type="project" value="UniProtKB-EC"/>
</dbReference>
<dbReference type="Pfam" id="PF01425">
    <property type="entry name" value="Amidase"/>
    <property type="match status" value="1"/>
</dbReference>
<organism evidence="2 3">
    <name type="scientific">Petropleomorpha daqingensis</name>
    <dbReference type="NCBI Taxonomy" id="2026353"/>
    <lineage>
        <taxon>Bacteria</taxon>
        <taxon>Bacillati</taxon>
        <taxon>Actinomycetota</taxon>
        <taxon>Actinomycetes</taxon>
        <taxon>Geodermatophilales</taxon>
        <taxon>Geodermatophilaceae</taxon>
        <taxon>Petropleomorpha</taxon>
    </lineage>
</organism>
<comment type="caution">
    <text evidence="2">The sequence shown here is derived from an EMBL/GenBank/DDBJ whole genome shotgun (WGS) entry which is preliminary data.</text>
</comment>
<protein>
    <submittedName>
        <fullName evidence="2">Amidase</fullName>
        <ecNumber evidence="2">3.5.1.4</ecNumber>
    </submittedName>
</protein>
<evidence type="ECO:0000313" key="3">
    <source>
        <dbReference type="Proteomes" id="UP000541969"/>
    </source>
</evidence>
<dbReference type="Proteomes" id="UP000541969">
    <property type="component" value="Unassembled WGS sequence"/>
</dbReference>
<evidence type="ECO:0000313" key="2">
    <source>
        <dbReference type="EMBL" id="NYJ08001.1"/>
    </source>
</evidence>
<dbReference type="RefSeq" id="WP_218859372.1">
    <property type="nucleotide sequence ID" value="NZ_JACBZT010000001.1"/>
</dbReference>
<reference evidence="2 3" key="1">
    <citation type="submission" date="2020-07" db="EMBL/GenBank/DDBJ databases">
        <title>Sequencing the genomes of 1000 actinobacteria strains.</title>
        <authorList>
            <person name="Klenk H.-P."/>
        </authorList>
    </citation>
    <scope>NUCLEOTIDE SEQUENCE [LARGE SCALE GENOMIC DNA]</scope>
    <source>
        <strain evidence="2 3">DSM 104001</strain>
    </source>
</reference>
<dbReference type="EC" id="3.5.1.4" evidence="2"/>
<dbReference type="InterPro" id="IPR052739">
    <property type="entry name" value="FAAH2"/>
</dbReference>
<dbReference type="Gene3D" id="3.90.1300.10">
    <property type="entry name" value="Amidase signature (AS) domain"/>
    <property type="match status" value="1"/>
</dbReference>
<dbReference type="InterPro" id="IPR036928">
    <property type="entry name" value="AS_sf"/>
</dbReference>
<keyword evidence="2" id="KW-0378">Hydrolase</keyword>
<dbReference type="EMBL" id="JACBZT010000001">
    <property type="protein sequence ID" value="NYJ08001.1"/>
    <property type="molecule type" value="Genomic_DNA"/>
</dbReference>